<protein>
    <submittedName>
        <fullName evidence="1">Uncharacterized protein</fullName>
    </submittedName>
</protein>
<dbReference type="Proteomes" id="UP000323506">
    <property type="component" value="Chromosome A11"/>
</dbReference>
<evidence type="ECO:0000313" key="1">
    <source>
        <dbReference type="EMBL" id="TYG93816.1"/>
    </source>
</evidence>
<organism evidence="1 2">
    <name type="scientific">Gossypium darwinii</name>
    <name type="common">Darwin's cotton</name>
    <name type="synonym">Gossypium barbadense var. darwinii</name>
    <dbReference type="NCBI Taxonomy" id="34276"/>
    <lineage>
        <taxon>Eukaryota</taxon>
        <taxon>Viridiplantae</taxon>
        <taxon>Streptophyta</taxon>
        <taxon>Embryophyta</taxon>
        <taxon>Tracheophyta</taxon>
        <taxon>Spermatophyta</taxon>
        <taxon>Magnoliopsida</taxon>
        <taxon>eudicotyledons</taxon>
        <taxon>Gunneridae</taxon>
        <taxon>Pentapetalae</taxon>
        <taxon>rosids</taxon>
        <taxon>malvids</taxon>
        <taxon>Malvales</taxon>
        <taxon>Malvaceae</taxon>
        <taxon>Malvoideae</taxon>
        <taxon>Gossypium</taxon>
    </lineage>
</organism>
<proteinExistence type="predicted"/>
<dbReference type="EMBL" id="CM017698">
    <property type="protein sequence ID" value="TYG93816.1"/>
    <property type="molecule type" value="Genomic_DNA"/>
</dbReference>
<dbReference type="AlphaFoldDB" id="A0A5D2EJG1"/>
<accession>A0A5D2EJG1</accession>
<name>A0A5D2EJG1_GOSDA</name>
<sequence>MEKETEMFKRLKKVGKRTKVVEQSGSSDDEVYRKACFNAAKMGFPAWVLWIIKELDKMWLLLQKHKSVHQMH</sequence>
<reference evidence="1 2" key="1">
    <citation type="submission" date="2019-06" db="EMBL/GenBank/DDBJ databases">
        <title>WGS assembly of Gossypium darwinii.</title>
        <authorList>
            <person name="Chen Z.J."/>
            <person name="Sreedasyam A."/>
            <person name="Ando A."/>
            <person name="Song Q."/>
            <person name="De L."/>
            <person name="Hulse-Kemp A."/>
            <person name="Ding M."/>
            <person name="Ye W."/>
            <person name="Kirkbride R."/>
            <person name="Jenkins J."/>
            <person name="Plott C."/>
            <person name="Lovell J."/>
            <person name="Lin Y.-M."/>
            <person name="Vaughn R."/>
            <person name="Liu B."/>
            <person name="Li W."/>
            <person name="Simpson S."/>
            <person name="Scheffler B."/>
            <person name="Saski C."/>
            <person name="Grover C."/>
            <person name="Hu G."/>
            <person name="Conover J."/>
            <person name="Carlson J."/>
            <person name="Shu S."/>
            <person name="Boston L."/>
            <person name="Williams M."/>
            <person name="Peterson D."/>
            <person name="Mcgee K."/>
            <person name="Jones D."/>
            <person name="Wendel J."/>
            <person name="Stelly D."/>
            <person name="Grimwood J."/>
            <person name="Schmutz J."/>
        </authorList>
    </citation>
    <scope>NUCLEOTIDE SEQUENCE [LARGE SCALE GENOMIC DNA]</scope>
    <source>
        <strain evidence="1">1808015.09</strain>
    </source>
</reference>
<evidence type="ECO:0000313" key="2">
    <source>
        <dbReference type="Proteomes" id="UP000323506"/>
    </source>
</evidence>
<keyword evidence="2" id="KW-1185">Reference proteome</keyword>
<gene>
    <name evidence="1" type="ORF">ES288_A11G140700v1</name>
</gene>
<dbReference type="EMBL" id="CM017698">
    <property type="protein sequence ID" value="TYG93817.1"/>
    <property type="molecule type" value="Genomic_DNA"/>
</dbReference>